<evidence type="ECO:0000259" key="1">
    <source>
        <dbReference type="Pfam" id="PF13474"/>
    </source>
</evidence>
<dbReference type="Gene3D" id="3.10.450.50">
    <property type="match status" value="1"/>
</dbReference>
<protein>
    <submittedName>
        <fullName evidence="2">Ketosteroid isomerase homolog</fullName>
    </submittedName>
</protein>
<dbReference type="InterPro" id="IPR032710">
    <property type="entry name" value="NTF2-like_dom_sf"/>
</dbReference>
<reference evidence="3" key="1">
    <citation type="submission" date="2017-09" db="EMBL/GenBank/DDBJ databases">
        <authorList>
            <person name="Varghese N."/>
            <person name="Submissions S."/>
        </authorList>
    </citation>
    <scope>NUCLEOTIDE SEQUENCE [LARGE SCALE GENOMIC DNA]</scope>
    <source>
        <strain evidence="3">DSM 44270</strain>
    </source>
</reference>
<organism evidence="2 3">
    <name type="scientific">Blastococcus haudaquaticus</name>
    <dbReference type="NCBI Taxonomy" id="1938745"/>
    <lineage>
        <taxon>Bacteria</taxon>
        <taxon>Bacillati</taxon>
        <taxon>Actinomycetota</taxon>
        <taxon>Actinomycetes</taxon>
        <taxon>Geodermatophilales</taxon>
        <taxon>Geodermatophilaceae</taxon>
        <taxon>Blastococcus</taxon>
    </lineage>
</organism>
<name>A0A286H8I5_9ACTN</name>
<feature type="domain" description="SnoaL-like" evidence="1">
    <location>
        <begin position="26"/>
        <end position="131"/>
    </location>
</feature>
<dbReference type="AlphaFoldDB" id="A0A286H8I5"/>
<dbReference type="Pfam" id="PF13474">
    <property type="entry name" value="SnoaL_3"/>
    <property type="match status" value="1"/>
</dbReference>
<evidence type="ECO:0000313" key="2">
    <source>
        <dbReference type="EMBL" id="SOE03639.1"/>
    </source>
</evidence>
<dbReference type="GO" id="GO:0016853">
    <property type="term" value="F:isomerase activity"/>
    <property type="evidence" value="ECO:0007669"/>
    <property type="project" value="UniProtKB-KW"/>
</dbReference>
<sequence length="144" mass="15576">MGDAVDADEFLAEVLHLMVDEVVGVHDGDPTARMALWSHVEPVTLFGAEMTRRGWGQLEPAFRWLAGTFTGSGSCEYEVLSAGSSGDLGYVVAIEHSVASRRGAPARKYALRVTTLFRREGGEWKVVHRHGDGYGESNALPSDG</sequence>
<dbReference type="Proteomes" id="UP000219482">
    <property type="component" value="Unassembled WGS sequence"/>
</dbReference>
<dbReference type="EMBL" id="OCNK01000007">
    <property type="protein sequence ID" value="SOE03639.1"/>
    <property type="molecule type" value="Genomic_DNA"/>
</dbReference>
<keyword evidence="2" id="KW-0413">Isomerase</keyword>
<keyword evidence="3" id="KW-1185">Reference proteome</keyword>
<proteinExistence type="predicted"/>
<dbReference type="SUPFAM" id="SSF54427">
    <property type="entry name" value="NTF2-like"/>
    <property type="match status" value="1"/>
</dbReference>
<dbReference type="InterPro" id="IPR037401">
    <property type="entry name" value="SnoaL-like"/>
</dbReference>
<evidence type="ECO:0000313" key="3">
    <source>
        <dbReference type="Proteomes" id="UP000219482"/>
    </source>
</evidence>
<gene>
    <name evidence="2" type="ORF">SAMN06272739_4271</name>
</gene>
<accession>A0A286H8I5</accession>